<keyword evidence="3" id="KW-1185">Reference proteome</keyword>
<accession>A0A507ED41</accession>
<evidence type="ECO:0000313" key="3">
    <source>
        <dbReference type="Proteomes" id="UP000318582"/>
    </source>
</evidence>
<proteinExistence type="predicted"/>
<dbReference type="Gene3D" id="1.20.140.30">
    <property type="entry name" value="MOB kinase activator"/>
    <property type="match status" value="1"/>
</dbReference>
<dbReference type="SMART" id="SM01388">
    <property type="entry name" value="Mob1_phocein"/>
    <property type="match status" value="1"/>
</dbReference>
<evidence type="ECO:0000256" key="1">
    <source>
        <dbReference type="PIRSR" id="PIRSR605301-1"/>
    </source>
</evidence>
<dbReference type="Proteomes" id="UP000318582">
    <property type="component" value="Unassembled WGS sequence"/>
</dbReference>
<name>A0A507ED41_9FUNG</name>
<gene>
    <name evidence="2" type="ORF">PhCBS80983_g00927</name>
</gene>
<organism evidence="2 3">
    <name type="scientific">Powellomyces hirtus</name>
    <dbReference type="NCBI Taxonomy" id="109895"/>
    <lineage>
        <taxon>Eukaryota</taxon>
        <taxon>Fungi</taxon>
        <taxon>Fungi incertae sedis</taxon>
        <taxon>Chytridiomycota</taxon>
        <taxon>Chytridiomycota incertae sedis</taxon>
        <taxon>Chytridiomycetes</taxon>
        <taxon>Spizellomycetales</taxon>
        <taxon>Powellomycetaceae</taxon>
        <taxon>Powellomyces</taxon>
    </lineage>
</organism>
<sequence>MDYRKFLGNYEGKTFKAKKQFFQGTKRDQLQKYIVKTLGGESLRAAVELPPDTTREEWLAVNTVDFYNQINLLYGCISEYCTHQNCPTMTAGPRYEYLWADGKSVPKPIKCSAPEYIEYLLSWVDCQLDDESIFPPSDVFPPQFLITVRQIFKRLFRFYAHVYHNHLKQQLEDVGEDRHLNTCFKHFIMFVTEFDLVDSRELQPLASIVAQILEQNPKTSSDHVPM</sequence>
<comment type="caution">
    <text evidence="2">The sequence shown here is derived from an EMBL/GenBank/DDBJ whole genome shotgun (WGS) entry which is preliminary data.</text>
</comment>
<dbReference type="InterPro" id="IPR005301">
    <property type="entry name" value="MOB_kinase_act_fam"/>
</dbReference>
<dbReference type="EMBL" id="QEAQ01000006">
    <property type="protein sequence ID" value="TPX61636.1"/>
    <property type="molecule type" value="Genomic_DNA"/>
</dbReference>
<dbReference type="Pfam" id="PF03637">
    <property type="entry name" value="Mob1_phocein"/>
    <property type="match status" value="1"/>
</dbReference>
<dbReference type="AlphaFoldDB" id="A0A507ED41"/>
<dbReference type="SUPFAM" id="SSF101152">
    <property type="entry name" value="Mob1/phocein"/>
    <property type="match status" value="1"/>
</dbReference>
<dbReference type="InterPro" id="IPR036703">
    <property type="entry name" value="MOB_kinase_act_sf"/>
</dbReference>
<feature type="binding site" evidence="1">
    <location>
        <position position="81"/>
    </location>
    <ligand>
        <name>Zn(2+)</name>
        <dbReference type="ChEBI" id="CHEBI:29105"/>
    </ligand>
</feature>
<feature type="binding site" evidence="1">
    <location>
        <position position="161"/>
    </location>
    <ligand>
        <name>Zn(2+)</name>
        <dbReference type="ChEBI" id="CHEBI:29105"/>
    </ligand>
</feature>
<dbReference type="STRING" id="109895.A0A507ED41"/>
<keyword evidence="1" id="KW-0479">Metal-binding</keyword>
<reference evidence="2 3" key="1">
    <citation type="journal article" date="2019" name="Sci. Rep.">
        <title>Comparative genomics of chytrid fungi reveal insights into the obligate biotrophic and pathogenic lifestyle of Synchytrium endobioticum.</title>
        <authorList>
            <person name="van de Vossenberg B.T.L.H."/>
            <person name="Warris S."/>
            <person name="Nguyen H.D.T."/>
            <person name="van Gent-Pelzer M.P.E."/>
            <person name="Joly D.L."/>
            <person name="van de Geest H.C."/>
            <person name="Bonants P.J.M."/>
            <person name="Smith D.S."/>
            <person name="Levesque C.A."/>
            <person name="van der Lee T.A.J."/>
        </authorList>
    </citation>
    <scope>NUCLEOTIDE SEQUENCE [LARGE SCALE GENOMIC DNA]</scope>
    <source>
        <strain evidence="2 3">CBS 809.83</strain>
    </source>
</reference>
<evidence type="ECO:0000313" key="2">
    <source>
        <dbReference type="EMBL" id="TPX61636.1"/>
    </source>
</evidence>
<feature type="binding site" evidence="1">
    <location>
        <position position="86"/>
    </location>
    <ligand>
        <name>Zn(2+)</name>
        <dbReference type="ChEBI" id="CHEBI:29105"/>
    </ligand>
</feature>
<protein>
    <submittedName>
        <fullName evidence="2">Uncharacterized protein</fullName>
    </submittedName>
</protein>
<keyword evidence="1" id="KW-0862">Zinc</keyword>
<dbReference type="PANTHER" id="PTHR22599">
    <property type="entry name" value="MPS ONE BINDER KINASE ACTIVATOR-LIKE MOB"/>
    <property type="match status" value="1"/>
</dbReference>
<feature type="binding site" evidence="1">
    <location>
        <position position="166"/>
    </location>
    <ligand>
        <name>Zn(2+)</name>
        <dbReference type="ChEBI" id="CHEBI:29105"/>
    </ligand>
</feature>